<evidence type="ECO:0000313" key="3">
    <source>
        <dbReference type="Proteomes" id="UP000050786"/>
    </source>
</evidence>
<dbReference type="EMBL" id="CYPS01000020">
    <property type="protein sequence ID" value="CUH42329.1"/>
    <property type="molecule type" value="Genomic_DNA"/>
</dbReference>
<protein>
    <submittedName>
        <fullName evidence="2">Uncharacterized protein</fullName>
    </submittedName>
</protein>
<dbReference type="RefSeq" id="WP_058272412.1">
    <property type="nucleotide sequence ID" value="NZ_CYPS01000020.1"/>
</dbReference>
<accession>A0A0P1EL49</accession>
<keyword evidence="3" id="KW-1185">Reference proteome</keyword>
<gene>
    <name evidence="2" type="ORF">RUM4293_01217</name>
</gene>
<dbReference type="AlphaFoldDB" id="A0A0P1EL49"/>
<organism evidence="2 3">
    <name type="scientific">Ruegeria atlantica</name>
    <dbReference type="NCBI Taxonomy" id="81569"/>
    <lineage>
        <taxon>Bacteria</taxon>
        <taxon>Pseudomonadati</taxon>
        <taxon>Pseudomonadota</taxon>
        <taxon>Alphaproteobacteria</taxon>
        <taxon>Rhodobacterales</taxon>
        <taxon>Roseobacteraceae</taxon>
        <taxon>Ruegeria</taxon>
    </lineage>
</organism>
<feature type="region of interest" description="Disordered" evidence="1">
    <location>
        <begin position="1"/>
        <end position="25"/>
    </location>
</feature>
<evidence type="ECO:0000313" key="2">
    <source>
        <dbReference type="EMBL" id="CUH42329.1"/>
    </source>
</evidence>
<name>A0A0P1EL49_9RHOB</name>
<evidence type="ECO:0000256" key="1">
    <source>
        <dbReference type="SAM" id="MobiDB-lite"/>
    </source>
</evidence>
<dbReference type="Proteomes" id="UP000050786">
    <property type="component" value="Unassembled WGS sequence"/>
</dbReference>
<reference evidence="3" key="1">
    <citation type="submission" date="2015-09" db="EMBL/GenBank/DDBJ databases">
        <authorList>
            <person name="Rodrigo-Torres L."/>
            <person name="Arahal D.R."/>
        </authorList>
    </citation>
    <scope>NUCLEOTIDE SEQUENCE [LARGE SCALE GENOMIC DNA]</scope>
    <source>
        <strain evidence="3">CECT 4293</strain>
    </source>
</reference>
<sequence length="208" mass="22769">MSNTQKDLGGDIQRTESELTQAETNAIADLRDRKRSGIRAPDIKLDFDEETRRLTVGHKAKDPNVACALAMHELGTADHRFFEGVMNQVAALGQQDSPVSETASNFVMSVVAGVKPQDEIEAMLAIQMGAIHQATMMMARRLNHVKTLPQQDSAERALNKLARTFTSQVEALKRYRSKADQTVRVERVEVKEGGQAIVGNIQNGGAVG</sequence>
<proteinExistence type="predicted"/>